<dbReference type="PANTHER" id="PTHR42659:SF2">
    <property type="entry name" value="XANTHINE DEHYDROGENASE SUBUNIT C-RELATED"/>
    <property type="match status" value="1"/>
</dbReference>
<dbReference type="Pfam" id="PF03450">
    <property type="entry name" value="CO_deh_flav_C"/>
    <property type="match status" value="1"/>
</dbReference>
<dbReference type="PANTHER" id="PTHR42659">
    <property type="entry name" value="XANTHINE DEHYDROGENASE SUBUNIT C-RELATED"/>
    <property type="match status" value="1"/>
</dbReference>
<evidence type="ECO:0000313" key="6">
    <source>
        <dbReference type="Proteomes" id="UP000055060"/>
    </source>
</evidence>
<reference evidence="5" key="1">
    <citation type="submission" date="2015-07" db="EMBL/GenBank/DDBJ databases">
        <title>Draft Genome Sequences of Anaerolinea thermolimosa IMO-1, Bellilinea caldifistulae GOMI-1, Leptolinea tardivitalis YMTK-2, Levilinea saccharolytica KIBI-1,Longilinea arvoryzae KOME-1, Previously Described as Members of the Anaerolineaceae (Chloroflexi).</title>
        <authorList>
            <person name="Sekiguchi Y."/>
            <person name="Ohashi A."/>
            <person name="Matsuura N."/>
            <person name="Tourlousse M.D."/>
        </authorList>
    </citation>
    <scope>NUCLEOTIDE SEQUENCE [LARGE SCALE GENOMIC DNA]</scope>
    <source>
        <strain evidence="5">KOME-1</strain>
    </source>
</reference>
<dbReference type="InterPro" id="IPR002346">
    <property type="entry name" value="Mopterin_DH_FAD-bd"/>
</dbReference>
<evidence type="ECO:0000256" key="2">
    <source>
        <dbReference type="ARBA" id="ARBA00022827"/>
    </source>
</evidence>
<organism evidence="5">
    <name type="scientific">Longilinea arvoryzae</name>
    <dbReference type="NCBI Taxonomy" id="360412"/>
    <lineage>
        <taxon>Bacteria</taxon>
        <taxon>Bacillati</taxon>
        <taxon>Chloroflexota</taxon>
        <taxon>Anaerolineae</taxon>
        <taxon>Anaerolineales</taxon>
        <taxon>Anaerolineaceae</taxon>
        <taxon>Longilinea</taxon>
    </lineage>
</organism>
<dbReference type="GO" id="GO:0071949">
    <property type="term" value="F:FAD binding"/>
    <property type="evidence" value="ECO:0007669"/>
    <property type="project" value="InterPro"/>
</dbReference>
<dbReference type="STRING" id="360412.LARV_03513"/>
<dbReference type="SMART" id="SM01092">
    <property type="entry name" value="CO_deh_flav_C"/>
    <property type="match status" value="1"/>
</dbReference>
<dbReference type="Proteomes" id="UP000055060">
    <property type="component" value="Unassembled WGS sequence"/>
</dbReference>
<feature type="domain" description="FAD-binding PCMH-type" evidence="4">
    <location>
        <begin position="7"/>
        <end position="184"/>
    </location>
</feature>
<dbReference type="InterPro" id="IPR016169">
    <property type="entry name" value="FAD-bd_PCMH_sub2"/>
</dbReference>
<dbReference type="AlphaFoldDB" id="A0A0S7BJB8"/>
<dbReference type="InterPro" id="IPR036683">
    <property type="entry name" value="CO_DH_flav_C_dom_sf"/>
</dbReference>
<dbReference type="Gene3D" id="3.30.43.10">
    <property type="entry name" value="Uridine Diphospho-n-acetylenolpyruvylglucosamine Reductase, domain 2"/>
    <property type="match status" value="1"/>
</dbReference>
<dbReference type="SUPFAM" id="SSF56176">
    <property type="entry name" value="FAD-binding/transporter-associated domain-like"/>
    <property type="match status" value="1"/>
</dbReference>
<keyword evidence="1" id="KW-0285">Flavoprotein</keyword>
<dbReference type="InterPro" id="IPR051312">
    <property type="entry name" value="Diverse_Substr_Oxidored"/>
</dbReference>
<dbReference type="Gene3D" id="3.30.390.50">
    <property type="entry name" value="CO dehydrogenase flavoprotein, C-terminal domain"/>
    <property type="match status" value="1"/>
</dbReference>
<keyword evidence="2" id="KW-0274">FAD</keyword>
<gene>
    <name evidence="5" type="ORF">LARV_03513</name>
</gene>
<dbReference type="RefSeq" id="WP_075074880.1">
    <property type="nucleotide sequence ID" value="NZ_DF967972.1"/>
</dbReference>
<dbReference type="Gene3D" id="3.30.465.10">
    <property type="match status" value="1"/>
</dbReference>
<dbReference type="InterPro" id="IPR016167">
    <property type="entry name" value="FAD-bd_PCMH_sub1"/>
</dbReference>
<proteinExistence type="predicted"/>
<dbReference type="InterPro" id="IPR016166">
    <property type="entry name" value="FAD-bd_PCMH"/>
</dbReference>
<evidence type="ECO:0000256" key="1">
    <source>
        <dbReference type="ARBA" id="ARBA00022630"/>
    </source>
</evidence>
<dbReference type="Pfam" id="PF00941">
    <property type="entry name" value="FAD_binding_5"/>
    <property type="match status" value="1"/>
</dbReference>
<keyword evidence="3" id="KW-0560">Oxidoreductase</keyword>
<accession>A0A0S7BJB8</accession>
<dbReference type="InterPro" id="IPR036318">
    <property type="entry name" value="FAD-bd_PCMH-like_sf"/>
</dbReference>
<protein>
    <submittedName>
        <fullName evidence="5">Aerobic-type carbon monoxide dehydrogenase, middle subunit CoxM/CutM homologs</fullName>
    </submittedName>
</protein>
<dbReference type="InterPro" id="IPR005107">
    <property type="entry name" value="CO_DH_flav_C"/>
</dbReference>
<evidence type="ECO:0000259" key="4">
    <source>
        <dbReference type="PROSITE" id="PS51387"/>
    </source>
</evidence>
<evidence type="ECO:0000256" key="3">
    <source>
        <dbReference type="ARBA" id="ARBA00023002"/>
    </source>
</evidence>
<sequence length="298" mass="31798">MVTITHPSLPAFEYIQPKTLAEASRFLSEHADEARPFLGGTDLFVRMRDGVLSPRFLVDVKNLDGTNELRFDPQTGLTIGAAVSMNRVIASPDVQGIYPLLAEACRSVAGYQLRTRATIVGNLCNASPAGDTLGACLALDGFLHIHGTAGPRREMLSDFFVGPGKTTLKPGDIVTAVGFPLPPRGCAGVYLKLGRNRLSDLSIVGVTVLGSPDPGLPSGAHFRIVLASVAPVPLVAVEAETYLLGQPITPETLHRAAHLASEATKPIDDIRSSARYRKLMVASLTEKALTAVWKKILQ</sequence>
<dbReference type="EMBL" id="DF967972">
    <property type="protein sequence ID" value="GAP15721.1"/>
    <property type="molecule type" value="Genomic_DNA"/>
</dbReference>
<evidence type="ECO:0000313" key="5">
    <source>
        <dbReference type="EMBL" id="GAP15721.1"/>
    </source>
</evidence>
<dbReference type="OrthoDB" id="9789842at2"/>
<name>A0A0S7BJB8_9CHLR</name>
<dbReference type="SUPFAM" id="SSF55447">
    <property type="entry name" value="CO dehydrogenase flavoprotein C-terminal domain-like"/>
    <property type="match status" value="1"/>
</dbReference>
<keyword evidence="6" id="KW-1185">Reference proteome</keyword>
<dbReference type="GO" id="GO:0016491">
    <property type="term" value="F:oxidoreductase activity"/>
    <property type="evidence" value="ECO:0007669"/>
    <property type="project" value="UniProtKB-KW"/>
</dbReference>
<dbReference type="PROSITE" id="PS51387">
    <property type="entry name" value="FAD_PCMH"/>
    <property type="match status" value="1"/>
</dbReference>